<dbReference type="AlphaFoldDB" id="A0A0C2H0Y2"/>
<organism evidence="1 2">
    <name type="scientific">Ancylostoma duodenale</name>
    <dbReference type="NCBI Taxonomy" id="51022"/>
    <lineage>
        <taxon>Eukaryota</taxon>
        <taxon>Metazoa</taxon>
        <taxon>Ecdysozoa</taxon>
        <taxon>Nematoda</taxon>
        <taxon>Chromadorea</taxon>
        <taxon>Rhabditida</taxon>
        <taxon>Rhabditina</taxon>
        <taxon>Rhabditomorpha</taxon>
        <taxon>Strongyloidea</taxon>
        <taxon>Ancylostomatidae</taxon>
        <taxon>Ancylostomatinae</taxon>
        <taxon>Ancylostoma</taxon>
    </lineage>
</organism>
<reference evidence="1 2" key="1">
    <citation type="submission" date="2013-12" db="EMBL/GenBank/DDBJ databases">
        <title>Draft genome of the parsitic nematode Ancylostoma duodenale.</title>
        <authorList>
            <person name="Mitreva M."/>
        </authorList>
    </citation>
    <scope>NUCLEOTIDE SEQUENCE [LARGE SCALE GENOMIC DNA]</scope>
    <source>
        <strain evidence="1 2">Zhejiang</strain>
    </source>
</reference>
<dbReference type="Proteomes" id="UP000054047">
    <property type="component" value="Unassembled WGS sequence"/>
</dbReference>
<evidence type="ECO:0000313" key="1">
    <source>
        <dbReference type="EMBL" id="KIH67390.1"/>
    </source>
</evidence>
<gene>
    <name evidence="1" type="ORF">ANCDUO_02281</name>
</gene>
<proteinExistence type="predicted"/>
<dbReference type="OrthoDB" id="5865469at2759"/>
<evidence type="ECO:0000313" key="2">
    <source>
        <dbReference type="Proteomes" id="UP000054047"/>
    </source>
</evidence>
<dbReference type="EMBL" id="KN726719">
    <property type="protein sequence ID" value="KIH67390.1"/>
    <property type="molecule type" value="Genomic_DNA"/>
</dbReference>
<name>A0A0C2H0Y2_9BILA</name>
<protein>
    <submittedName>
        <fullName evidence="1">Uncharacterized protein</fullName>
    </submittedName>
</protein>
<accession>A0A0C2H0Y2</accession>
<keyword evidence="2" id="KW-1185">Reference proteome</keyword>
<sequence>MLINAGLDNLRYLCFNIQLRRKRDRSLLHGLGEAVQGRPQAFFKKWSLKPFINWDLFTSLAGFLEDAIVDNIDEECDRLVQHPHDSKESQGFKIHQQTVQ</sequence>